<organism evidence="1">
    <name type="scientific">marine sediment metagenome</name>
    <dbReference type="NCBI Taxonomy" id="412755"/>
    <lineage>
        <taxon>unclassified sequences</taxon>
        <taxon>metagenomes</taxon>
        <taxon>ecological metagenomes</taxon>
    </lineage>
</organism>
<feature type="non-terminal residue" evidence="1">
    <location>
        <position position="48"/>
    </location>
</feature>
<reference evidence="1" key="1">
    <citation type="journal article" date="2014" name="Front. Microbiol.">
        <title>High frequency of phylogenetically diverse reductive dehalogenase-homologous genes in deep subseafloor sedimentary metagenomes.</title>
        <authorList>
            <person name="Kawai M."/>
            <person name="Futagami T."/>
            <person name="Toyoda A."/>
            <person name="Takaki Y."/>
            <person name="Nishi S."/>
            <person name="Hori S."/>
            <person name="Arai W."/>
            <person name="Tsubouchi T."/>
            <person name="Morono Y."/>
            <person name="Uchiyama I."/>
            <person name="Ito T."/>
            <person name="Fujiyama A."/>
            <person name="Inagaki F."/>
            <person name="Takami H."/>
        </authorList>
    </citation>
    <scope>NUCLEOTIDE SEQUENCE</scope>
    <source>
        <strain evidence="1">Expedition CK06-06</strain>
    </source>
</reference>
<proteinExistence type="predicted"/>
<comment type="caution">
    <text evidence="1">The sequence shown here is derived from an EMBL/GenBank/DDBJ whole genome shotgun (WGS) entry which is preliminary data.</text>
</comment>
<feature type="non-terminal residue" evidence="1">
    <location>
        <position position="1"/>
    </location>
</feature>
<gene>
    <name evidence="1" type="ORF">S06H3_66732</name>
</gene>
<dbReference type="EMBL" id="BARV01045665">
    <property type="protein sequence ID" value="GAI70733.1"/>
    <property type="molecule type" value="Genomic_DNA"/>
</dbReference>
<dbReference type="AlphaFoldDB" id="X1QR62"/>
<sequence>FQFKLYDDPNVIVGTQVGSAIDINELDVIDGYFTVELDFGSGVFDGDA</sequence>
<accession>X1QR62</accession>
<name>X1QR62_9ZZZZ</name>
<evidence type="ECO:0000313" key="1">
    <source>
        <dbReference type="EMBL" id="GAI70733.1"/>
    </source>
</evidence>
<protein>
    <submittedName>
        <fullName evidence="1">Uncharacterized protein</fullName>
    </submittedName>
</protein>